<accession>A0A9D4ZS85</accession>
<dbReference type="Proteomes" id="UP000886520">
    <property type="component" value="Chromosome 3"/>
</dbReference>
<feature type="region of interest" description="Disordered" evidence="4">
    <location>
        <begin position="124"/>
        <end position="157"/>
    </location>
</feature>
<evidence type="ECO:0000256" key="3">
    <source>
        <dbReference type="ARBA" id="ARBA00022946"/>
    </source>
</evidence>
<evidence type="ECO:0000256" key="1">
    <source>
        <dbReference type="ARBA" id="ARBA00007692"/>
    </source>
</evidence>
<keyword evidence="6" id="KW-1185">Reference proteome</keyword>
<comment type="similarity">
    <text evidence="1">Belongs to the mTERF family.</text>
</comment>
<dbReference type="GO" id="GO:0032502">
    <property type="term" value="P:developmental process"/>
    <property type="evidence" value="ECO:0007669"/>
    <property type="project" value="TreeGrafter"/>
</dbReference>
<organism evidence="5 6">
    <name type="scientific">Adiantum capillus-veneris</name>
    <name type="common">Maidenhair fern</name>
    <dbReference type="NCBI Taxonomy" id="13818"/>
    <lineage>
        <taxon>Eukaryota</taxon>
        <taxon>Viridiplantae</taxon>
        <taxon>Streptophyta</taxon>
        <taxon>Embryophyta</taxon>
        <taxon>Tracheophyta</taxon>
        <taxon>Polypodiopsida</taxon>
        <taxon>Polypodiidae</taxon>
        <taxon>Polypodiales</taxon>
        <taxon>Pteridineae</taxon>
        <taxon>Pteridaceae</taxon>
        <taxon>Vittarioideae</taxon>
        <taxon>Adiantum</taxon>
    </lineage>
</organism>
<evidence type="ECO:0000256" key="4">
    <source>
        <dbReference type="SAM" id="MobiDB-lite"/>
    </source>
</evidence>
<feature type="compositionally biased region" description="Acidic residues" evidence="4">
    <location>
        <begin position="627"/>
        <end position="649"/>
    </location>
</feature>
<dbReference type="Pfam" id="PF02536">
    <property type="entry name" value="mTERF"/>
    <property type="match status" value="1"/>
</dbReference>
<feature type="compositionally biased region" description="Basic and acidic residues" evidence="4">
    <location>
        <begin position="650"/>
        <end position="671"/>
    </location>
</feature>
<evidence type="ECO:0000313" key="5">
    <source>
        <dbReference type="EMBL" id="KAI5083647.1"/>
    </source>
</evidence>
<dbReference type="OrthoDB" id="637682at2759"/>
<feature type="region of interest" description="Disordered" evidence="4">
    <location>
        <begin position="582"/>
        <end position="753"/>
    </location>
</feature>
<evidence type="ECO:0000313" key="6">
    <source>
        <dbReference type="Proteomes" id="UP000886520"/>
    </source>
</evidence>
<keyword evidence="2" id="KW-0805">Transcription regulation</keyword>
<gene>
    <name evidence="5" type="ORF">GOP47_0003390</name>
</gene>
<evidence type="ECO:0000256" key="2">
    <source>
        <dbReference type="ARBA" id="ARBA00022472"/>
    </source>
</evidence>
<dbReference type="GO" id="GO:0003676">
    <property type="term" value="F:nucleic acid binding"/>
    <property type="evidence" value="ECO:0007669"/>
    <property type="project" value="InterPro"/>
</dbReference>
<feature type="compositionally biased region" description="Acidic residues" evidence="4">
    <location>
        <begin position="696"/>
        <end position="742"/>
    </location>
</feature>
<dbReference type="PANTHER" id="PTHR13068">
    <property type="entry name" value="CGI-12 PROTEIN-RELATED"/>
    <property type="match status" value="1"/>
</dbReference>
<dbReference type="SMART" id="SM00733">
    <property type="entry name" value="Mterf"/>
    <property type="match status" value="9"/>
</dbReference>
<feature type="compositionally biased region" description="Acidic residues" evidence="4">
    <location>
        <begin position="585"/>
        <end position="594"/>
    </location>
</feature>
<dbReference type="GO" id="GO:0006353">
    <property type="term" value="P:DNA-templated transcription termination"/>
    <property type="evidence" value="ECO:0007669"/>
    <property type="project" value="UniProtKB-KW"/>
</dbReference>
<dbReference type="Gene3D" id="1.25.70.10">
    <property type="entry name" value="Transcription termination factor 3, mitochondrial"/>
    <property type="match status" value="1"/>
</dbReference>
<keyword evidence="2" id="KW-0806">Transcription termination</keyword>
<sequence>MYQSCNRRLIPSMASSTLLSPSATSKPCFLHCDSTSRYSPHRRSAMGLQSKFSASRSSLEKRFKVGVSLSSCSRSQATRCGFCCRDCARRASFCFRVCATSASVVSSHFSSGVGYLRTIPGYTGSSASGSRSSRTRTRALATSVAPSPKKKTKEKSAEIPAIDQPSLTWGVMPPSAEGKKKVIEFLEKEGIDTTELHDVELPNTIEVMQERLDFLMKLGLSLEAINSYPLMVTCSIKKNLIPVLDYLERLGLRSRELPQFLEKYPMVLHSSVVIDLMPIVDYLLGLDIQRKDIIKVLARYPDVLGFRLEGTMSTSVAYLVSLGVRTRCIGRMLTDYPEILGMRVAKSIKPKVDFLISYGIPKAVVAKLLEGRPYMLGFDLSETIEPVVNDLLEAGVRREGIAAIITQYPDILGQGIRENLDRKTEWLVEDVRIDPKDVPVIIEKLPQILFIKEKLAMDRVRFFKNAGCSADDIAKMVTGCPQILALSIAQVMEPSLNFLLHDMKRSVKDVVSFPAYFTYDLKTRIMPRYNMIAEKGVDCSLEWFLNCTDQRFKDRLSAEYMDEDEPGPVFRMGGIVHTELKPVEEENLSEEVLDLETNRCEEREKPRSSPSRRRETTKMHQQQQRDDEFETASDMSSEDEEDADDDTDDGRDILRARLWDDKQQRDIKLDTASDMYSEGSDDTDDAVDVLRARLQEDDEDLESSSEFDISEEEEESNDDDDEWGVLETEDDDDDSDEVSEEEVQTRATNKSNR</sequence>
<dbReference type="InterPro" id="IPR038538">
    <property type="entry name" value="MTERF_sf"/>
</dbReference>
<protein>
    <submittedName>
        <fullName evidence="5">Uncharacterized protein</fullName>
    </submittedName>
</protein>
<keyword evidence="2" id="KW-0804">Transcription</keyword>
<dbReference type="AlphaFoldDB" id="A0A9D4ZS85"/>
<feature type="compositionally biased region" description="Low complexity" evidence="4">
    <location>
        <begin position="124"/>
        <end position="145"/>
    </location>
</feature>
<comment type="caution">
    <text evidence="5">The sequence shown here is derived from an EMBL/GenBank/DDBJ whole genome shotgun (WGS) entry which is preliminary data.</text>
</comment>
<name>A0A9D4ZS85_ADICA</name>
<proteinExistence type="inferred from homology"/>
<feature type="compositionally biased region" description="Basic and acidic residues" evidence="4">
    <location>
        <begin position="596"/>
        <end position="626"/>
    </location>
</feature>
<dbReference type="InterPro" id="IPR003690">
    <property type="entry name" value="MTERF"/>
</dbReference>
<keyword evidence="3" id="KW-0809">Transit peptide</keyword>
<reference evidence="5" key="1">
    <citation type="submission" date="2021-01" db="EMBL/GenBank/DDBJ databases">
        <title>Adiantum capillus-veneris genome.</title>
        <authorList>
            <person name="Fang Y."/>
            <person name="Liao Q."/>
        </authorList>
    </citation>
    <scope>NUCLEOTIDE SEQUENCE</scope>
    <source>
        <strain evidence="5">H3</strain>
        <tissue evidence="5">Leaf</tissue>
    </source>
</reference>
<dbReference type="EMBL" id="JABFUD020000002">
    <property type="protein sequence ID" value="KAI5083647.1"/>
    <property type="molecule type" value="Genomic_DNA"/>
</dbReference>
<dbReference type="PANTHER" id="PTHR13068:SF24">
    <property type="entry name" value="EXPRESSED PROTEIN"/>
    <property type="match status" value="1"/>
</dbReference>